<dbReference type="Pfam" id="PF00582">
    <property type="entry name" value="Usp"/>
    <property type="match status" value="2"/>
</dbReference>
<evidence type="ECO:0000313" key="3">
    <source>
        <dbReference type="EMBL" id="GLR11220.1"/>
    </source>
</evidence>
<comment type="similarity">
    <text evidence="1">Belongs to the universal stress protein A family.</text>
</comment>
<accession>A0ABQ5Y8G6</accession>
<dbReference type="InterPro" id="IPR006015">
    <property type="entry name" value="Universal_stress_UspA"/>
</dbReference>
<protein>
    <submittedName>
        <fullName evidence="3">Universal stress protein A</fullName>
    </submittedName>
</protein>
<proteinExistence type="inferred from homology"/>
<keyword evidence="4" id="KW-1185">Reference proteome</keyword>
<dbReference type="PANTHER" id="PTHR46268:SF15">
    <property type="entry name" value="UNIVERSAL STRESS PROTEIN HP_0031"/>
    <property type="match status" value="1"/>
</dbReference>
<feature type="domain" description="UspA" evidence="2">
    <location>
        <begin position="3"/>
        <end position="143"/>
    </location>
</feature>
<name>A0ABQ5Y8G6_9NEIS</name>
<dbReference type="Proteomes" id="UP001156706">
    <property type="component" value="Unassembled WGS sequence"/>
</dbReference>
<dbReference type="PANTHER" id="PTHR46268">
    <property type="entry name" value="STRESS RESPONSE PROTEIN NHAX"/>
    <property type="match status" value="1"/>
</dbReference>
<dbReference type="SUPFAM" id="SSF52402">
    <property type="entry name" value="Adenine nucleotide alpha hydrolases-like"/>
    <property type="match status" value="2"/>
</dbReference>
<dbReference type="PRINTS" id="PR01438">
    <property type="entry name" value="UNVRSLSTRESS"/>
</dbReference>
<gene>
    <name evidence="3" type="ORF">GCM10007907_00100</name>
</gene>
<organism evidence="3 4">
    <name type="scientific">Chitinimonas prasina</name>
    <dbReference type="NCBI Taxonomy" id="1434937"/>
    <lineage>
        <taxon>Bacteria</taxon>
        <taxon>Pseudomonadati</taxon>
        <taxon>Pseudomonadota</taxon>
        <taxon>Betaproteobacteria</taxon>
        <taxon>Neisseriales</taxon>
        <taxon>Chitinibacteraceae</taxon>
        <taxon>Chitinimonas</taxon>
    </lineage>
</organism>
<dbReference type="EMBL" id="BSOG01000001">
    <property type="protein sequence ID" value="GLR11220.1"/>
    <property type="molecule type" value="Genomic_DNA"/>
</dbReference>
<reference evidence="4" key="1">
    <citation type="journal article" date="2019" name="Int. J. Syst. Evol. Microbiol.">
        <title>The Global Catalogue of Microorganisms (GCM) 10K type strain sequencing project: providing services to taxonomists for standard genome sequencing and annotation.</title>
        <authorList>
            <consortium name="The Broad Institute Genomics Platform"/>
            <consortium name="The Broad Institute Genome Sequencing Center for Infectious Disease"/>
            <person name="Wu L."/>
            <person name="Ma J."/>
        </authorList>
    </citation>
    <scope>NUCLEOTIDE SEQUENCE [LARGE SCALE GENOMIC DNA]</scope>
    <source>
        <strain evidence="4">NBRC 110044</strain>
    </source>
</reference>
<evidence type="ECO:0000259" key="2">
    <source>
        <dbReference type="Pfam" id="PF00582"/>
    </source>
</evidence>
<feature type="domain" description="UspA" evidence="2">
    <location>
        <begin position="155"/>
        <end position="276"/>
    </location>
</feature>
<evidence type="ECO:0000313" key="4">
    <source>
        <dbReference type="Proteomes" id="UP001156706"/>
    </source>
</evidence>
<evidence type="ECO:0000256" key="1">
    <source>
        <dbReference type="ARBA" id="ARBA00008791"/>
    </source>
</evidence>
<dbReference type="RefSeq" id="WP_284194385.1">
    <property type="nucleotide sequence ID" value="NZ_BSOG01000001.1"/>
</dbReference>
<dbReference type="CDD" id="cd00293">
    <property type="entry name" value="USP-like"/>
    <property type="match status" value="2"/>
</dbReference>
<dbReference type="Gene3D" id="3.40.50.12370">
    <property type="match status" value="1"/>
</dbReference>
<comment type="caution">
    <text evidence="3">The sequence shown here is derived from an EMBL/GenBank/DDBJ whole genome shotgun (WGS) entry which is preliminary data.</text>
</comment>
<dbReference type="InterPro" id="IPR006016">
    <property type="entry name" value="UspA"/>
</dbReference>
<sequence>MSYRNILVQVDSGPHAAARIRFALHLAQAHEAHLTGLFVAPSPYINVMEPGGGAGSVYYAIHEDIERAAMQARELFERLTQQHPNQSSWHQQIGVPAEAICLHARYQDLVVMGQHDPASPADGLPATLLQDVAMACGRPVLAVPHAGSFPTLDQHAMVAWNGSREATRALTDALPLLRRSKKVTVLIVNASMDPGVHGQLPGADVGLYLARHGVEVEVVKDTAFSRDIGEVLLTVAADRQVDLLVMGLYGHSRLREMVMGGASRTMLEAMTVPVLMSH</sequence>